<keyword evidence="2" id="KW-0808">Transferase</keyword>
<dbReference type="Proteomes" id="UP001338125">
    <property type="component" value="Unassembled WGS sequence"/>
</dbReference>
<protein>
    <submittedName>
        <fullName evidence="6">Phosphohydroxythreonine aminotransferase</fullName>
    </submittedName>
</protein>
<evidence type="ECO:0000313" key="7">
    <source>
        <dbReference type="Proteomes" id="UP001338125"/>
    </source>
</evidence>
<evidence type="ECO:0000256" key="3">
    <source>
        <dbReference type="ARBA" id="ARBA00022898"/>
    </source>
</evidence>
<comment type="cofactor">
    <cofactor evidence="1">
        <name>pyridoxal 5'-phosphate</name>
        <dbReference type="ChEBI" id="CHEBI:597326"/>
    </cofactor>
</comment>
<gene>
    <name evidence="6" type="ORF">PT974_07121</name>
</gene>
<evidence type="ECO:0000256" key="4">
    <source>
        <dbReference type="ARBA" id="ARBA00029440"/>
    </source>
</evidence>
<proteinExistence type="predicted"/>
<dbReference type="InterPro" id="IPR015421">
    <property type="entry name" value="PyrdxlP-dep_Trfase_major"/>
</dbReference>
<dbReference type="PANTHER" id="PTHR43247:SF1">
    <property type="entry name" value="PHOSPHOSERINE AMINOTRANSFERASE"/>
    <property type="match status" value="1"/>
</dbReference>
<sequence>MSLIDGREQPSSASVGGKFGTIPDENRGVEFPGFPKCLLLGPDSNGHIVAADISSNILSRRVPIKNSFIIFFNAQKNPGCTRVAVVIISESLLAPQLPQPSASPMRSLNLPIPPTIFQYCTIFHYTTPLAYSTSTLQAWS</sequence>
<comment type="caution">
    <text evidence="6">The sequence shown here is derived from an EMBL/GenBank/DDBJ whole genome shotgun (WGS) entry which is preliminary data.</text>
</comment>
<dbReference type="SUPFAM" id="SSF53383">
    <property type="entry name" value="PLP-dependent transferases"/>
    <property type="match status" value="1"/>
</dbReference>
<evidence type="ECO:0000313" key="6">
    <source>
        <dbReference type="EMBL" id="KAK5993685.1"/>
    </source>
</evidence>
<keyword evidence="6" id="KW-0032">Aminotransferase</keyword>
<organism evidence="6 7">
    <name type="scientific">Cladobotryum mycophilum</name>
    <dbReference type="NCBI Taxonomy" id="491253"/>
    <lineage>
        <taxon>Eukaryota</taxon>
        <taxon>Fungi</taxon>
        <taxon>Dikarya</taxon>
        <taxon>Ascomycota</taxon>
        <taxon>Pezizomycotina</taxon>
        <taxon>Sordariomycetes</taxon>
        <taxon>Hypocreomycetidae</taxon>
        <taxon>Hypocreales</taxon>
        <taxon>Hypocreaceae</taxon>
        <taxon>Cladobotryum</taxon>
    </lineage>
</organism>
<reference evidence="6 7" key="1">
    <citation type="submission" date="2024-01" db="EMBL/GenBank/DDBJ databases">
        <title>Complete genome of Cladobotryum mycophilum ATHUM6906.</title>
        <authorList>
            <person name="Christinaki A.C."/>
            <person name="Myridakis A.I."/>
            <person name="Kouvelis V.N."/>
        </authorList>
    </citation>
    <scope>NUCLEOTIDE SEQUENCE [LARGE SCALE GENOMIC DNA]</scope>
    <source>
        <strain evidence="6 7">ATHUM6906</strain>
    </source>
</reference>
<feature type="region of interest" description="Disordered" evidence="5">
    <location>
        <begin position="1"/>
        <end position="21"/>
    </location>
</feature>
<dbReference type="PANTHER" id="PTHR43247">
    <property type="entry name" value="PHOSPHOSERINE AMINOTRANSFERASE"/>
    <property type="match status" value="1"/>
</dbReference>
<comment type="pathway">
    <text evidence="4">Amino-acid biosynthesis.</text>
</comment>
<keyword evidence="7" id="KW-1185">Reference proteome</keyword>
<keyword evidence="3" id="KW-0663">Pyridoxal phosphate</keyword>
<evidence type="ECO:0000256" key="1">
    <source>
        <dbReference type="ARBA" id="ARBA00001933"/>
    </source>
</evidence>
<accession>A0ABR0SNE4</accession>
<dbReference type="EMBL" id="JAVFKD010000012">
    <property type="protein sequence ID" value="KAK5993685.1"/>
    <property type="molecule type" value="Genomic_DNA"/>
</dbReference>
<dbReference type="Gene3D" id="3.40.640.10">
    <property type="entry name" value="Type I PLP-dependent aspartate aminotransferase-like (Major domain)"/>
    <property type="match status" value="1"/>
</dbReference>
<dbReference type="InterPro" id="IPR022278">
    <property type="entry name" value="Pser_aminoTfrase"/>
</dbReference>
<evidence type="ECO:0000256" key="5">
    <source>
        <dbReference type="SAM" id="MobiDB-lite"/>
    </source>
</evidence>
<name>A0ABR0SNE4_9HYPO</name>
<evidence type="ECO:0000256" key="2">
    <source>
        <dbReference type="ARBA" id="ARBA00022679"/>
    </source>
</evidence>
<dbReference type="InterPro" id="IPR015424">
    <property type="entry name" value="PyrdxlP-dep_Trfase"/>
</dbReference>
<dbReference type="GO" id="GO:0008483">
    <property type="term" value="F:transaminase activity"/>
    <property type="evidence" value="ECO:0007669"/>
    <property type="project" value="UniProtKB-KW"/>
</dbReference>